<evidence type="ECO:0000313" key="1">
    <source>
        <dbReference type="EMBL" id="MDJ1115458.1"/>
    </source>
</evidence>
<dbReference type="InterPro" id="IPR011335">
    <property type="entry name" value="Restrct_endonuc-II-like"/>
</dbReference>
<protein>
    <submittedName>
        <fullName evidence="1">YaeQ family protein</fullName>
    </submittedName>
</protein>
<dbReference type="RefSeq" id="WP_283717148.1">
    <property type="nucleotide sequence ID" value="NZ_JASJND010000008.1"/>
</dbReference>
<dbReference type="EMBL" id="JASJND010000008">
    <property type="protein sequence ID" value="MDJ1115458.1"/>
    <property type="molecule type" value="Genomic_DNA"/>
</dbReference>
<dbReference type="Proteomes" id="UP001321481">
    <property type="component" value="Unassembled WGS sequence"/>
</dbReference>
<reference evidence="1 2" key="1">
    <citation type="submission" date="2023-05" db="EMBL/GenBank/DDBJ databases">
        <title>Microbacterium dauci sp.nov., Isolated from Carrot Rhizosphere Soil.</title>
        <authorList>
            <person name="Xiao Z."/>
            <person name="Zheng J."/>
        </authorList>
    </citation>
    <scope>NUCLEOTIDE SEQUENCE [LARGE SCALE GENOMIC DNA]</scope>
    <source>
        <strain evidence="1 2">LX3-4</strain>
    </source>
</reference>
<dbReference type="PANTHER" id="PTHR38784">
    <property type="entry name" value="SUCROSE PHOSPHORYLASE"/>
    <property type="match status" value="1"/>
</dbReference>
<evidence type="ECO:0000313" key="2">
    <source>
        <dbReference type="Proteomes" id="UP001321481"/>
    </source>
</evidence>
<accession>A0ABT6ZH60</accession>
<dbReference type="InterPro" id="IPR038590">
    <property type="entry name" value="YaeQ_sf"/>
</dbReference>
<dbReference type="Pfam" id="PF07152">
    <property type="entry name" value="YaeQ"/>
    <property type="match status" value="1"/>
</dbReference>
<dbReference type="InterPro" id="IPR009822">
    <property type="entry name" value="YaeQ"/>
</dbReference>
<dbReference type="SUPFAM" id="SSF52980">
    <property type="entry name" value="Restriction endonuclease-like"/>
    <property type="match status" value="1"/>
</dbReference>
<dbReference type="PIRSF" id="PIRSF011484">
    <property type="entry name" value="YaeQ"/>
    <property type="match status" value="1"/>
</dbReference>
<keyword evidence="2" id="KW-1185">Reference proteome</keyword>
<dbReference type="SMART" id="SM01322">
    <property type="entry name" value="YaeQ"/>
    <property type="match status" value="1"/>
</dbReference>
<dbReference type="Gene3D" id="3.10.640.10">
    <property type="entry name" value="Restriction endonuclease-like alpha-beta roll domain"/>
    <property type="match status" value="1"/>
</dbReference>
<comment type="caution">
    <text evidence="1">The sequence shown here is derived from an EMBL/GenBank/DDBJ whole genome shotgun (WGS) entry which is preliminary data.</text>
</comment>
<gene>
    <name evidence="1" type="ORF">QNI14_13495</name>
</gene>
<proteinExistence type="predicted"/>
<name>A0ABT6ZH60_9MICO</name>
<sequence length="179" mass="19543">MAIGAVMHTFTVQLADVDRGVYDELSLRIAQHPSETSAYLLTRVLAYALEYEEGIAFSEGISATDEPAVVVRDLTGRMTAWIEVGAPDAARLHTGSKLAGRVAVYTHRDPARLAPTWVGKTIHRAAEIPLYSFDRGFVEAASAVIERRNSVTISVTERQLYLEVNGHTFSSAITEQPVA</sequence>
<organism evidence="1 2">
    <name type="scientific">Microbacterium dauci</name>
    <dbReference type="NCBI Taxonomy" id="3048008"/>
    <lineage>
        <taxon>Bacteria</taxon>
        <taxon>Bacillati</taxon>
        <taxon>Actinomycetota</taxon>
        <taxon>Actinomycetes</taxon>
        <taxon>Micrococcales</taxon>
        <taxon>Microbacteriaceae</taxon>
        <taxon>Microbacterium</taxon>
    </lineage>
</organism>
<dbReference type="PANTHER" id="PTHR38784:SF1">
    <property type="entry name" value="SUCROSE PHOSPHORYLASE"/>
    <property type="match status" value="1"/>
</dbReference>